<dbReference type="Proteomes" id="UP001218034">
    <property type="component" value="Chromosome"/>
</dbReference>
<evidence type="ECO:0000313" key="2">
    <source>
        <dbReference type="Proteomes" id="UP001218034"/>
    </source>
</evidence>
<sequence>MSPDIGENLAEDLEDFEKDVMMYAKRLGEGDTIRFGEIRDFMGEDFGMALREYSNREDPYLVTSPRELREAYNKTKEMRDSGENVVNNTLSYQELTEDPRNEGINELDVVYRTVLEQARSEQNESQTDDKNLRGFH</sequence>
<accession>A0ABY8CJK4</accession>
<gene>
    <name evidence="1" type="ORF">SVXNc_0859</name>
</gene>
<keyword evidence="2" id="KW-1185">Reference proteome</keyword>
<name>A0ABY8CJK4_9ARCH</name>
<protein>
    <submittedName>
        <fullName evidence="1">Uncharacterized protein</fullName>
    </submittedName>
</protein>
<organism evidence="1 2">
    <name type="scientific">Candidatus Nanohalococcus occultus</name>
    <dbReference type="NCBI Taxonomy" id="2978047"/>
    <lineage>
        <taxon>Archaea</taxon>
        <taxon>Candidatus Nanohalarchaeota</taxon>
        <taxon>Candidatus Nanohalarchaeota incertae sedis</taxon>
        <taxon>Candidatus Nanohalococcus</taxon>
    </lineage>
</organism>
<reference evidence="1 2" key="1">
    <citation type="submission" date="2022-09" db="EMBL/GenBank/DDBJ databases">
        <title>Xylan utilization by haloarchaea-nanohaloarchaea associations.</title>
        <authorList>
            <person name="Yakimov M."/>
        </authorList>
    </citation>
    <scope>NUCLEOTIDE SEQUENCE [LARGE SCALE GENOMIC DNA]</scope>
    <source>
        <strain evidence="1 2">SVXNc</strain>
    </source>
</reference>
<proteinExistence type="predicted"/>
<dbReference type="EMBL" id="CP104395">
    <property type="protein sequence ID" value="WEL19866.1"/>
    <property type="molecule type" value="Genomic_DNA"/>
</dbReference>
<dbReference type="RefSeq" id="WP_347721697.1">
    <property type="nucleotide sequence ID" value="NZ_CP104395.1"/>
</dbReference>
<evidence type="ECO:0000313" key="1">
    <source>
        <dbReference type="EMBL" id="WEL19866.1"/>
    </source>
</evidence>
<dbReference type="GeneID" id="90590296"/>